<proteinExistence type="predicted"/>
<evidence type="ECO:0008006" key="3">
    <source>
        <dbReference type="Google" id="ProtNLM"/>
    </source>
</evidence>
<comment type="caution">
    <text evidence="1">The sequence shown here is derived from an EMBL/GenBank/DDBJ whole genome shotgun (WGS) entry which is preliminary data.</text>
</comment>
<evidence type="ECO:0000313" key="1">
    <source>
        <dbReference type="EMBL" id="KAK9987727.1"/>
    </source>
</evidence>
<protein>
    <recommendedName>
        <fullName evidence="3">RNase H type-1 domain-containing protein</fullName>
    </recommendedName>
</protein>
<name>A0AAW2BR92_9ROSI</name>
<reference evidence="1 2" key="1">
    <citation type="submission" date="2024-01" db="EMBL/GenBank/DDBJ databases">
        <title>A telomere-to-telomere, gap-free genome of sweet tea (Lithocarpus litseifolius).</title>
        <authorList>
            <person name="Zhou J."/>
        </authorList>
    </citation>
    <scope>NUCLEOTIDE SEQUENCE [LARGE SCALE GENOMIC DNA]</scope>
    <source>
        <strain evidence="1">Zhou-2022a</strain>
        <tissue evidence="1">Leaf</tissue>
    </source>
</reference>
<accession>A0AAW2BR92</accession>
<dbReference type="Proteomes" id="UP001459277">
    <property type="component" value="Unassembled WGS sequence"/>
</dbReference>
<organism evidence="1 2">
    <name type="scientific">Lithocarpus litseifolius</name>
    <dbReference type="NCBI Taxonomy" id="425828"/>
    <lineage>
        <taxon>Eukaryota</taxon>
        <taxon>Viridiplantae</taxon>
        <taxon>Streptophyta</taxon>
        <taxon>Embryophyta</taxon>
        <taxon>Tracheophyta</taxon>
        <taxon>Spermatophyta</taxon>
        <taxon>Magnoliopsida</taxon>
        <taxon>eudicotyledons</taxon>
        <taxon>Gunneridae</taxon>
        <taxon>Pentapetalae</taxon>
        <taxon>rosids</taxon>
        <taxon>fabids</taxon>
        <taxon>Fagales</taxon>
        <taxon>Fagaceae</taxon>
        <taxon>Lithocarpus</taxon>
    </lineage>
</organism>
<dbReference type="EMBL" id="JAZDWU010000010">
    <property type="protein sequence ID" value="KAK9987727.1"/>
    <property type="molecule type" value="Genomic_DNA"/>
</dbReference>
<keyword evidence="2" id="KW-1185">Reference proteome</keyword>
<evidence type="ECO:0000313" key="2">
    <source>
        <dbReference type="Proteomes" id="UP001459277"/>
    </source>
</evidence>
<gene>
    <name evidence="1" type="ORF">SO802_027966</name>
</gene>
<dbReference type="AlphaFoldDB" id="A0AAW2BR92"/>
<sequence length="53" mass="5897">MAAFRAMEFGTEIGIGNAIVEGDSEIIVKALRNRDNGFSYSHIRRDSNKLLIV</sequence>